<organism evidence="1 2">
    <name type="scientific">Brevibacillus fulvus</name>
    <dbReference type="NCBI Taxonomy" id="1125967"/>
    <lineage>
        <taxon>Bacteria</taxon>
        <taxon>Bacillati</taxon>
        <taxon>Bacillota</taxon>
        <taxon>Bacilli</taxon>
        <taxon>Bacillales</taxon>
        <taxon>Paenibacillaceae</taxon>
        <taxon>Brevibacillus</taxon>
    </lineage>
</organism>
<comment type="caution">
    <text evidence="1">The sequence shown here is derived from an EMBL/GenBank/DDBJ whole genome shotgun (WGS) entry which is preliminary data.</text>
</comment>
<keyword evidence="2" id="KW-1185">Reference proteome</keyword>
<dbReference type="SUPFAM" id="SSF160719">
    <property type="entry name" value="gpW/gp25-like"/>
    <property type="match status" value="1"/>
</dbReference>
<evidence type="ECO:0000313" key="1">
    <source>
        <dbReference type="EMBL" id="MBM7592247.1"/>
    </source>
</evidence>
<evidence type="ECO:0000313" key="2">
    <source>
        <dbReference type="Proteomes" id="UP000717624"/>
    </source>
</evidence>
<sequence>MTEYTVTISPTRTWVNFAPVTQLEEVKQNIRTIATTALGSAPGSRSIGVEWELVDEPINITKSRITGMLMAAIAEQEPRAQITRIDFYDEQDAAAGMYGRLVPIIRFILAEGET</sequence>
<dbReference type="Proteomes" id="UP000717624">
    <property type="component" value="Unassembled WGS sequence"/>
</dbReference>
<proteinExistence type="predicted"/>
<accession>A0A939BTW2</accession>
<gene>
    <name evidence="1" type="ORF">JOD01_003909</name>
</gene>
<dbReference type="Gene3D" id="3.10.450.40">
    <property type="match status" value="1"/>
</dbReference>
<reference evidence="1" key="1">
    <citation type="submission" date="2021-01" db="EMBL/GenBank/DDBJ databases">
        <title>Genomic Encyclopedia of Type Strains, Phase IV (KMG-IV): sequencing the most valuable type-strain genomes for metagenomic binning, comparative biology and taxonomic classification.</title>
        <authorList>
            <person name="Goeker M."/>
        </authorList>
    </citation>
    <scope>NUCLEOTIDE SEQUENCE</scope>
    <source>
        <strain evidence="1">DSM 25523</strain>
    </source>
</reference>
<dbReference type="AlphaFoldDB" id="A0A939BTW2"/>
<dbReference type="EMBL" id="JAFBEB010000022">
    <property type="protein sequence ID" value="MBM7592247.1"/>
    <property type="molecule type" value="Genomic_DNA"/>
</dbReference>
<name>A0A939BTW2_9BACL</name>
<protein>
    <submittedName>
        <fullName evidence="1">Phage baseplate assembly protein W</fullName>
    </submittedName>
</protein>
<dbReference type="RefSeq" id="WP_204520050.1">
    <property type="nucleotide sequence ID" value="NZ_JAFBEB010000022.1"/>
</dbReference>